<feature type="transmembrane region" description="Helical" evidence="1">
    <location>
        <begin position="37"/>
        <end position="60"/>
    </location>
</feature>
<feature type="transmembrane region" description="Helical" evidence="1">
    <location>
        <begin position="72"/>
        <end position="90"/>
    </location>
</feature>
<organism evidence="2 3">
    <name type="scientific">Pukyongia salina</name>
    <dbReference type="NCBI Taxonomy" id="2094025"/>
    <lineage>
        <taxon>Bacteria</taxon>
        <taxon>Pseudomonadati</taxon>
        <taxon>Bacteroidota</taxon>
        <taxon>Flavobacteriia</taxon>
        <taxon>Flavobacteriales</taxon>
        <taxon>Flavobacteriaceae</taxon>
        <taxon>Pukyongia</taxon>
    </lineage>
</organism>
<keyword evidence="1" id="KW-0472">Membrane</keyword>
<dbReference type="AlphaFoldDB" id="A0A2S0HWD4"/>
<evidence type="ECO:0000256" key="1">
    <source>
        <dbReference type="SAM" id="Phobius"/>
    </source>
</evidence>
<reference evidence="2 3" key="1">
    <citation type="submission" date="2018-02" db="EMBL/GenBank/DDBJ databases">
        <title>Genomic analysis of the strain RR4-38 isolated from a seawater recirculating aquaculture system.</title>
        <authorList>
            <person name="Kim Y.-S."/>
            <person name="Jang Y.H."/>
            <person name="Kim K.-H."/>
        </authorList>
    </citation>
    <scope>NUCLEOTIDE SEQUENCE [LARGE SCALE GENOMIC DNA]</scope>
    <source>
        <strain evidence="2 3">RR4-38</strain>
    </source>
</reference>
<proteinExistence type="predicted"/>
<feature type="transmembrane region" description="Helical" evidence="1">
    <location>
        <begin position="96"/>
        <end position="114"/>
    </location>
</feature>
<sequence>MKISRTIHMTNSGRKHKTNKIKSIYNNMLAEFKRGEIGYSTIAILGQSCLGSIAVILLLMNDMPTMIKMVQLFLVTVFCMAFNGAVLAQLKSKITFDLLIATILLSACVIVTNLV</sequence>
<dbReference type="Proteomes" id="UP000238442">
    <property type="component" value="Chromosome"/>
</dbReference>
<keyword evidence="1" id="KW-1133">Transmembrane helix</keyword>
<dbReference type="RefSeq" id="WP_105216238.1">
    <property type="nucleotide sequence ID" value="NZ_CP027062.1"/>
</dbReference>
<accession>A0A2S0HWD4</accession>
<dbReference type="OrthoDB" id="1467832at2"/>
<keyword evidence="3" id="KW-1185">Reference proteome</keyword>
<evidence type="ECO:0000313" key="2">
    <source>
        <dbReference type="EMBL" id="AVI50997.1"/>
    </source>
</evidence>
<gene>
    <name evidence="2" type="ORF">C5O00_07340</name>
</gene>
<protein>
    <submittedName>
        <fullName evidence="2">Uncharacterized protein</fullName>
    </submittedName>
</protein>
<dbReference type="KEGG" id="aue:C5O00_07340"/>
<dbReference type="EMBL" id="CP027062">
    <property type="protein sequence ID" value="AVI50997.1"/>
    <property type="molecule type" value="Genomic_DNA"/>
</dbReference>
<keyword evidence="1" id="KW-0812">Transmembrane</keyword>
<evidence type="ECO:0000313" key="3">
    <source>
        <dbReference type="Proteomes" id="UP000238442"/>
    </source>
</evidence>
<name>A0A2S0HWD4_9FLAO</name>